<dbReference type="InterPro" id="IPR016169">
    <property type="entry name" value="FAD-bd_PCMH_sub2"/>
</dbReference>
<dbReference type="PROSITE" id="PS51387">
    <property type="entry name" value="FAD_PCMH"/>
    <property type="match status" value="1"/>
</dbReference>
<accession>A0A1H3HAM4</accession>
<evidence type="ECO:0000256" key="1">
    <source>
        <dbReference type="ARBA" id="ARBA00022827"/>
    </source>
</evidence>
<keyword evidence="4" id="KW-1185">Reference proteome</keyword>
<dbReference type="InterPro" id="IPR036318">
    <property type="entry name" value="FAD-bd_PCMH-like_sf"/>
</dbReference>
<dbReference type="GeneID" id="88786490"/>
<dbReference type="SUPFAM" id="SSF56176">
    <property type="entry name" value="FAD-binding/transporter-associated domain-like"/>
    <property type="match status" value="1"/>
</dbReference>
<dbReference type="Pfam" id="PF01565">
    <property type="entry name" value="FAD_binding_4"/>
    <property type="match status" value="1"/>
</dbReference>
<protein>
    <submittedName>
        <fullName evidence="3">Decaprenylphospho-beta-D-ribofuranose 2-oxidase</fullName>
    </submittedName>
</protein>
<proteinExistence type="predicted"/>
<dbReference type="EMBL" id="FNPR01000001">
    <property type="protein sequence ID" value="SDY12255.1"/>
    <property type="molecule type" value="Genomic_DNA"/>
</dbReference>
<dbReference type="RefSeq" id="WP_336433234.1">
    <property type="nucleotide sequence ID" value="NZ_FNPR01000001.1"/>
</dbReference>
<organism evidence="3 4">
    <name type="scientific">Lentibacter algarum</name>
    <dbReference type="NCBI Taxonomy" id="576131"/>
    <lineage>
        <taxon>Bacteria</taxon>
        <taxon>Pseudomonadati</taxon>
        <taxon>Pseudomonadota</taxon>
        <taxon>Alphaproteobacteria</taxon>
        <taxon>Rhodobacterales</taxon>
        <taxon>Roseobacteraceae</taxon>
        <taxon>Lentibacter</taxon>
    </lineage>
</organism>
<dbReference type="PANTHER" id="PTHR43762:SF1">
    <property type="entry name" value="D-ARABINONO-1,4-LACTONE OXIDASE"/>
    <property type="match status" value="1"/>
</dbReference>
<evidence type="ECO:0000313" key="3">
    <source>
        <dbReference type="EMBL" id="SDY12255.1"/>
    </source>
</evidence>
<dbReference type="GO" id="GO:0071949">
    <property type="term" value="F:FAD binding"/>
    <property type="evidence" value="ECO:0007669"/>
    <property type="project" value="InterPro"/>
</dbReference>
<reference evidence="3 4" key="1">
    <citation type="submission" date="2016-10" db="EMBL/GenBank/DDBJ databases">
        <authorList>
            <person name="de Groot N.N."/>
        </authorList>
    </citation>
    <scope>NUCLEOTIDE SEQUENCE [LARGE SCALE GENOMIC DNA]</scope>
    <source>
        <strain evidence="3 4">DSM 24677</strain>
    </source>
</reference>
<dbReference type="Gene3D" id="3.30.465.10">
    <property type="match status" value="1"/>
</dbReference>
<keyword evidence="1" id="KW-0285">Flavoprotein</keyword>
<dbReference type="PANTHER" id="PTHR43762">
    <property type="entry name" value="L-GULONOLACTONE OXIDASE"/>
    <property type="match status" value="1"/>
</dbReference>
<dbReference type="STRING" id="576131.SAMN05444486_101306"/>
<feature type="domain" description="FAD-binding PCMH-type" evidence="2">
    <location>
        <begin position="4"/>
        <end position="177"/>
    </location>
</feature>
<dbReference type="InterPro" id="IPR016166">
    <property type="entry name" value="FAD-bd_PCMH"/>
</dbReference>
<dbReference type="Proteomes" id="UP000199026">
    <property type="component" value="Unassembled WGS sequence"/>
</dbReference>
<dbReference type="AlphaFoldDB" id="A0A1H3HAM4"/>
<name>A0A1H3HAM4_9RHOB</name>
<evidence type="ECO:0000259" key="2">
    <source>
        <dbReference type="PROSITE" id="PS51387"/>
    </source>
</evidence>
<dbReference type="InterPro" id="IPR006094">
    <property type="entry name" value="Oxid_FAD_bind_N"/>
</dbReference>
<evidence type="ECO:0000313" key="4">
    <source>
        <dbReference type="Proteomes" id="UP000199026"/>
    </source>
</evidence>
<keyword evidence="1" id="KW-0274">FAD</keyword>
<dbReference type="InterPro" id="IPR010031">
    <property type="entry name" value="FAD_lactone_oxidase-like"/>
</dbReference>
<gene>
    <name evidence="3" type="ORF">SAMN05444486_101306</name>
</gene>
<dbReference type="GO" id="GO:0016899">
    <property type="term" value="F:oxidoreductase activity, acting on the CH-OH group of donors, oxygen as acceptor"/>
    <property type="evidence" value="ECO:0007669"/>
    <property type="project" value="InterPro"/>
</dbReference>
<sequence length="205" mass="21637">MLWNTQSYTGWGRALSAEGELARPERAAALAELYAHPAIGARRSYGDACLNSTGAAVDMTRLDRILSFDATTGLVEAEAGVPVGELARLFAPLGWMPTVMPGTGFATIGGCIAMDVHGKNHHVDGSFGNHVTAIKLMVAGKPKTITPKRNAALFKATVGGLGQTGIIASATLQMSRCEGEGMEVTEQRAENWEEHIALLSSSQAR</sequence>